<name>A0A5A7PMQ6_STRAF</name>
<keyword evidence="1" id="KW-0812">Transmembrane</keyword>
<evidence type="ECO:0000313" key="3">
    <source>
        <dbReference type="Proteomes" id="UP000325081"/>
    </source>
</evidence>
<accession>A0A5A7PMQ6</accession>
<evidence type="ECO:0000313" key="2">
    <source>
        <dbReference type="EMBL" id="GER34044.1"/>
    </source>
</evidence>
<feature type="transmembrane region" description="Helical" evidence="1">
    <location>
        <begin position="23"/>
        <end position="48"/>
    </location>
</feature>
<evidence type="ECO:0000256" key="1">
    <source>
        <dbReference type="SAM" id="Phobius"/>
    </source>
</evidence>
<organism evidence="2 3">
    <name type="scientific">Striga asiatica</name>
    <name type="common">Asiatic witchweed</name>
    <name type="synonym">Buchnera asiatica</name>
    <dbReference type="NCBI Taxonomy" id="4170"/>
    <lineage>
        <taxon>Eukaryota</taxon>
        <taxon>Viridiplantae</taxon>
        <taxon>Streptophyta</taxon>
        <taxon>Embryophyta</taxon>
        <taxon>Tracheophyta</taxon>
        <taxon>Spermatophyta</taxon>
        <taxon>Magnoliopsida</taxon>
        <taxon>eudicotyledons</taxon>
        <taxon>Gunneridae</taxon>
        <taxon>Pentapetalae</taxon>
        <taxon>asterids</taxon>
        <taxon>lamiids</taxon>
        <taxon>Lamiales</taxon>
        <taxon>Orobanchaceae</taxon>
        <taxon>Buchnereae</taxon>
        <taxon>Striga</taxon>
    </lineage>
</organism>
<dbReference type="EMBL" id="BKCP01004849">
    <property type="protein sequence ID" value="GER34044.1"/>
    <property type="molecule type" value="Genomic_DNA"/>
</dbReference>
<dbReference type="AlphaFoldDB" id="A0A5A7PMQ6"/>
<keyword evidence="1" id="KW-1133">Transmembrane helix</keyword>
<dbReference type="GO" id="GO:0005524">
    <property type="term" value="F:ATP binding"/>
    <property type="evidence" value="ECO:0007669"/>
    <property type="project" value="UniProtKB-KW"/>
</dbReference>
<sequence length="131" mass="14010">MAPKATCWKVLREARIDPPIQTLYFLSGGATTFIFILLGARAVISLLIRSAIPGNMKLPFRPATAGTGPPGSGTSLPLRLELLVKVECHVGELLLHISDYFTLSGGSEHVASLGQDLHEEVSEVTTGEIQT</sequence>
<keyword evidence="2" id="KW-0067">ATP-binding</keyword>
<dbReference type="Proteomes" id="UP000325081">
    <property type="component" value="Unassembled WGS sequence"/>
</dbReference>
<keyword evidence="1" id="KW-0472">Membrane</keyword>
<reference evidence="3" key="1">
    <citation type="journal article" date="2019" name="Curr. Biol.">
        <title>Genome Sequence of Striga asiatica Provides Insight into the Evolution of Plant Parasitism.</title>
        <authorList>
            <person name="Yoshida S."/>
            <person name="Kim S."/>
            <person name="Wafula E.K."/>
            <person name="Tanskanen J."/>
            <person name="Kim Y.M."/>
            <person name="Honaas L."/>
            <person name="Yang Z."/>
            <person name="Spallek T."/>
            <person name="Conn C.E."/>
            <person name="Ichihashi Y."/>
            <person name="Cheong K."/>
            <person name="Cui S."/>
            <person name="Der J.P."/>
            <person name="Gundlach H."/>
            <person name="Jiao Y."/>
            <person name="Hori C."/>
            <person name="Ishida J.K."/>
            <person name="Kasahara H."/>
            <person name="Kiba T."/>
            <person name="Kim M.S."/>
            <person name="Koo N."/>
            <person name="Laohavisit A."/>
            <person name="Lee Y.H."/>
            <person name="Lumba S."/>
            <person name="McCourt P."/>
            <person name="Mortimer J.C."/>
            <person name="Mutuku J.M."/>
            <person name="Nomura T."/>
            <person name="Sasaki-Sekimoto Y."/>
            <person name="Seto Y."/>
            <person name="Wang Y."/>
            <person name="Wakatake T."/>
            <person name="Sakakibara H."/>
            <person name="Demura T."/>
            <person name="Yamaguchi S."/>
            <person name="Yoneyama K."/>
            <person name="Manabe R.I."/>
            <person name="Nelson D.C."/>
            <person name="Schulman A.H."/>
            <person name="Timko M.P."/>
            <person name="dePamphilis C.W."/>
            <person name="Choi D."/>
            <person name="Shirasu K."/>
        </authorList>
    </citation>
    <scope>NUCLEOTIDE SEQUENCE [LARGE SCALE GENOMIC DNA]</scope>
    <source>
        <strain evidence="3">cv. UVA1</strain>
    </source>
</reference>
<dbReference type="OrthoDB" id="1937949at2759"/>
<keyword evidence="3" id="KW-1185">Reference proteome</keyword>
<proteinExistence type="predicted"/>
<comment type="caution">
    <text evidence="2">The sequence shown here is derived from an EMBL/GenBank/DDBJ whole genome shotgun (WGS) entry which is preliminary data.</text>
</comment>
<protein>
    <submittedName>
        <fullName evidence="2">Phosphate import ATP-binding protein pstB</fullName>
    </submittedName>
</protein>
<keyword evidence="2" id="KW-0547">Nucleotide-binding</keyword>
<gene>
    <name evidence="2" type="ORF">STAS_10230</name>
</gene>